<dbReference type="InterPro" id="IPR008906">
    <property type="entry name" value="HATC_C_dom"/>
</dbReference>
<proteinExistence type="predicted"/>
<reference evidence="2 3" key="1">
    <citation type="submission" date="2016-04" db="EMBL/GenBank/DDBJ databases">
        <title>A degradative enzymes factory behind the ericoid mycorrhizal symbiosis.</title>
        <authorList>
            <consortium name="DOE Joint Genome Institute"/>
            <person name="Martino E."/>
            <person name="Morin E."/>
            <person name="Grelet G."/>
            <person name="Kuo A."/>
            <person name="Kohler A."/>
            <person name="Daghino S."/>
            <person name="Barry K."/>
            <person name="Choi C."/>
            <person name="Cichocki N."/>
            <person name="Clum A."/>
            <person name="Copeland A."/>
            <person name="Hainaut M."/>
            <person name="Haridas S."/>
            <person name="Labutti K."/>
            <person name="Lindquist E."/>
            <person name="Lipzen A."/>
            <person name="Khouja H.-R."/>
            <person name="Murat C."/>
            <person name="Ohm R."/>
            <person name="Olson A."/>
            <person name="Spatafora J."/>
            <person name="Veneault-Fourrey C."/>
            <person name="Henrissat B."/>
            <person name="Grigoriev I."/>
            <person name="Martin F."/>
            <person name="Perotto S."/>
        </authorList>
    </citation>
    <scope>NUCLEOTIDE SEQUENCE [LARGE SCALE GENOMIC DNA]</scope>
    <source>
        <strain evidence="2 3">E</strain>
    </source>
</reference>
<dbReference type="AlphaFoldDB" id="A0A2J6TV40"/>
<evidence type="ECO:0000313" key="3">
    <source>
        <dbReference type="Proteomes" id="UP000235371"/>
    </source>
</evidence>
<accession>A0A2J6TV40</accession>
<dbReference type="RefSeq" id="XP_024743808.1">
    <property type="nucleotide sequence ID" value="XM_024887732.1"/>
</dbReference>
<organism evidence="2 3">
    <name type="scientific">Hyaloscypha bicolor E</name>
    <dbReference type="NCBI Taxonomy" id="1095630"/>
    <lineage>
        <taxon>Eukaryota</taxon>
        <taxon>Fungi</taxon>
        <taxon>Dikarya</taxon>
        <taxon>Ascomycota</taxon>
        <taxon>Pezizomycotina</taxon>
        <taxon>Leotiomycetes</taxon>
        <taxon>Helotiales</taxon>
        <taxon>Hyaloscyphaceae</taxon>
        <taxon>Hyaloscypha</taxon>
        <taxon>Hyaloscypha bicolor</taxon>
    </lineage>
</organism>
<dbReference type="InterPro" id="IPR012337">
    <property type="entry name" value="RNaseH-like_sf"/>
</dbReference>
<dbReference type="GO" id="GO:0046983">
    <property type="term" value="F:protein dimerization activity"/>
    <property type="evidence" value="ECO:0007669"/>
    <property type="project" value="InterPro"/>
</dbReference>
<gene>
    <name evidence="2" type="ORF">K444DRAFT_689211</name>
</gene>
<name>A0A2J6TV40_9HELO</name>
<dbReference type="EMBL" id="KZ613740">
    <property type="protein sequence ID" value="PMD66904.1"/>
    <property type="molecule type" value="Genomic_DNA"/>
</dbReference>
<dbReference type="OrthoDB" id="3560146at2759"/>
<keyword evidence="3" id="KW-1185">Reference proteome</keyword>
<feature type="non-terminal residue" evidence="2">
    <location>
        <position position="1"/>
    </location>
</feature>
<dbReference type="GeneID" id="36595808"/>
<feature type="domain" description="HAT C-terminal dimerisation" evidence="1">
    <location>
        <begin position="2"/>
        <end position="63"/>
    </location>
</feature>
<sequence>IEYWKARESKWSHLTKIAYNFLSIPAISSEYKRVFSSYTKLTTSESSRLLGKSLWHYEYLKNWQRRGVIIMETFGDTIILKLV</sequence>
<dbReference type="Pfam" id="PF05699">
    <property type="entry name" value="Dimer_Tnp_hAT"/>
    <property type="match status" value="1"/>
</dbReference>
<evidence type="ECO:0000313" key="2">
    <source>
        <dbReference type="EMBL" id="PMD66904.1"/>
    </source>
</evidence>
<protein>
    <recommendedName>
        <fullName evidence="1">HAT C-terminal dimerisation domain-containing protein</fullName>
    </recommendedName>
</protein>
<dbReference type="Proteomes" id="UP000235371">
    <property type="component" value="Unassembled WGS sequence"/>
</dbReference>
<dbReference type="SUPFAM" id="SSF53098">
    <property type="entry name" value="Ribonuclease H-like"/>
    <property type="match status" value="1"/>
</dbReference>
<evidence type="ECO:0000259" key="1">
    <source>
        <dbReference type="Pfam" id="PF05699"/>
    </source>
</evidence>
<dbReference type="InParanoid" id="A0A2J6TV40"/>